<accession>A0A8E0RMB3</accession>
<dbReference type="InterPro" id="IPR050410">
    <property type="entry name" value="CCR4/nocturin_mRNA_transcr"/>
</dbReference>
<feature type="domain" description="Endonuclease/exonuclease/phosphatase" evidence="2">
    <location>
        <begin position="1048"/>
        <end position="1402"/>
    </location>
</feature>
<dbReference type="InterPro" id="IPR005135">
    <property type="entry name" value="Endo/exonuclease/phosphatase"/>
</dbReference>
<dbReference type="OrthoDB" id="428734at2759"/>
<organism evidence="3 4">
    <name type="scientific">Fasciolopsis buskii</name>
    <dbReference type="NCBI Taxonomy" id="27845"/>
    <lineage>
        <taxon>Eukaryota</taxon>
        <taxon>Metazoa</taxon>
        <taxon>Spiralia</taxon>
        <taxon>Lophotrochozoa</taxon>
        <taxon>Platyhelminthes</taxon>
        <taxon>Trematoda</taxon>
        <taxon>Digenea</taxon>
        <taxon>Plagiorchiida</taxon>
        <taxon>Echinostomata</taxon>
        <taxon>Echinostomatoidea</taxon>
        <taxon>Fasciolidae</taxon>
        <taxon>Fasciolopsis</taxon>
    </lineage>
</organism>
<dbReference type="PANTHER" id="PTHR12121">
    <property type="entry name" value="CARBON CATABOLITE REPRESSOR PROTEIN 4"/>
    <property type="match status" value="1"/>
</dbReference>
<dbReference type="PANTHER" id="PTHR12121:SF100">
    <property type="entry name" value="POLY(A)-SPECIFIC RIBONUCLEASE"/>
    <property type="match status" value="1"/>
</dbReference>
<feature type="region of interest" description="Disordered" evidence="1">
    <location>
        <begin position="711"/>
        <end position="732"/>
    </location>
</feature>
<dbReference type="GO" id="GO:0000175">
    <property type="term" value="F:3'-5'-RNA exonuclease activity"/>
    <property type="evidence" value="ECO:0007669"/>
    <property type="project" value="TreeGrafter"/>
</dbReference>
<keyword evidence="4" id="KW-1185">Reference proteome</keyword>
<feature type="compositionally biased region" description="Polar residues" evidence="1">
    <location>
        <begin position="1459"/>
        <end position="1472"/>
    </location>
</feature>
<protein>
    <submittedName>
        <fullName evidence="3">CCR4-NOT transcription complex subunit</fullName>
    </submittedName>
</protein>
<comment type="caution">
    <text evidence="3">The sequence shown here is derived from an EMBL/GenBank/DDBJ whole genome shotgun (WGS) entry which is preliminary data.</text>
</comment>
<evidence type="ECO:0000259" key="2">
    <source>
        <dbReference type="Pfam" id="PF03372"/>
    </source>
</evidence>
<gene>
    <name evidence="3" type="ORF">FBUS_07068</name>
</gene>
<dbReference type="Proteomes" id="UP000728185">
    <property type="component" value="Unassembled WGS sequence"/>
</dbReference>
<evidence type="ECO:0000313" key="3">
    <source>
        <dbReference type="EMBL" id="KAA0185649.1"/>
    </source>
</evidence>
<dbReference type="EMBL" id="LUCM01010319">
    <property type="protein sequence ID" value="KAA0185649.1"/>
    <property type="molecule type" value="Genomic_DNA"/>
</dbReference>
<evidence type="ECO:0000256" key="1">
    <source>
        <dbReference type="SAM" id="MobiDB-lite"/>
    </source>
</evidence>
<name>A0A8E0RMB3_9TREM</name>
<dbReference type="SUPFAM" id="SSF56219">
    <property type="entry name" value="DNase I-like"/>
    <property type="match status" value="1"/>
</dbReference>
<feature type="region of interest" description="Disordered" evidence="1">
    <location>
        <begin position="1432"/>
        <end position="1491"/>
    </location>
</feature>
<reference evidence="3" key="1">
    <citation type="submission" date="2019-05" db="EMBL/GenBank/DDBJ databases">
        <title>Annotation for the trematode Fasciolopsis buski.</title>
        <authorList>
            <person name="Choi Y.-J."/>
        </authorList>
    </citation>
    <scope>NUCLEOTIDE SEQUENCE</scope>
    <source>
        <strain evidence="3">HT</strain>
        <tissue evidence="3">Whole worm</tissue>
    </source>
</reference>
<proteinExistence type="predicted"/>
<feature type="compositionally biased region" description="Polar residues" evidence="1">
    <location>
        <begin position="1251"/>
        <end position="1260"/>
    </location>
</feature>
<sequence>MRELDTLNASTLIETTQLFPESEFLSESLDFQGNSNAHCELELLPVSPKDSQVDLSLPVADIVRSPLRYSDSRFARTARSSNPLLPSSAADSTAMIEVPSPTKFLVHSNCSAELDPLDFKDVSGSTSSDEDVFLPDSTDSSVADSQFLKNRSVESPNQSAHCSSWRWYKMPFSNTLCSSSHSVTNEHSPGGRHFSSSVSEATNFVSSKLSTSKRHHPTSESMAAHTLLKEDCTPTSTYPTLGHSIHTSLMIPAISVPATSGSPSPSNINSPTGDAKKNINTAYSVHVERLKVLSAFCALRSRGFSEQIIDKLCSDHSHAVGCSEHTARAVVAPSSIQRCEFKWLLCILISAPIDPIRNLSPLIQRISPSLELTTKFRLPWHNTSNRRLQFTNRYQSEGDSERCRSSRMYRSSDREDISNLPFSRRAYMSKQRDSRVADKVSCLSSPQDEVPYHVIPRKYKSVCDEHRDRKTYAAVAAAAVVNSGSLMNRVGKSPWMTPVETSLHEGDNHTAHGKKYQSDHDNCSANSVCVDRSQCKPIHPDEILNKHHLSASVNSASADSRKVSIVSARMTKEPPSGFRNVLPSHGSPWHVPPVPCPRRNPYLVRSVPANPRVSHGYTCRPSFHSMTCDVFCPANPVFYHNSHSHPSVCDYVPRKTKSYDECCMSFNVSSDNSHTKNAAQELQASSSNPASGVFVDLTGYDVTVSVERLPPITDCPTRQRGSGRRYTVDGAPGPALPAPPYSSCEPHRMTYDHCYPLPTAVPVSPPPPYSECAYSSPVSSSSKSYSEMPWQFSVHPTSTTMKLQQTASATMSSALPPHSLSISDCDTQPWIPCCPSSLTPYVFTGVCPCQSAPMQLQWLASQSFDPLVVCSCGAQLRPFGPYYCPIRGRLHNAMVDYSTLNERGCATEYVDHHFGFTADDFRHRPNFQRQNSCPEGPLSMPCNDKHSVVNHFGHSNITTPLNMHYATELNSLPFLPNQTTHGAPNGGWVYVPEPIRVPRSQDVYNALRTCLVPHYELRDYATSAPPPRQWRRLEEPSKDGFAFTLMCYNLLCPSYATQNMYPYCPSWALNWDYRRRAILDEIRVYHANIICLQEVETNQFEEIFKPELEKLKYDAVFLPKSRCRTMDMKDCKKVDGCAIFWQVDKFEKLHEFHHEFMFSCTNMCENPSPLIVNRVMTRDNVALGVIFETKGAPGPDSPGGRQFCVTTGHIHWDPELSDVKMIQTILWTAELWAYIDQFLTGSADLKDRESPTGTRKTPLSNRIPVPGPSSPAANMPVILCGDLNSLPESGVVEFLMRGSLRKSHTDFLNNGFKYMFEDWRLLEKWAVDGDTLRHRFTFDRAYRESQGMQLTNFTYEFKGMIDYVLFSRQHFRLLGSLDQIQESWFTEKKIVGCPHVHIPSDHFALLVELELKPTPQLASLVAARGSVRSRCRSEGGSALESGQMKSGPRGGGGSVGCSPHSTGAITPNNGDSVNGDAATGLSTTTGKHRKR</sequence>
<dbReference type="InterPro" id="IPR036691">
    <property type="entry name" value="Endo/exonu/phosph_ase_sf"/>
</dbReference>
<dbReference type="Pfam" id="PF03372">
    <property type="entry name" value="Exo_endo_phos"/>
    <property type="match status" value="1"/>
</dbReference>
<feature type="region of interest" description="Disordered" evidence="1">
    <location>
        <begin position="1246"/>
        <end position="1267"/>
    </location>
</feature>
<dbReference type="Gene3D" id="3.60.10.10">
    <property type="entry name" value="Endonuclease/exonuclease/phosphatase"/>
    <property type="match status" value="1"/>
</dbReference>
<evidence type="ECO:0000313" key="4">
    <source>
        <dbReference type="Proteomes" id="UP000728185"/>
    </source>
</evidence>